<dbReference type="Proteomes" id="UP001364224">
    <property type="component" value="Unassembled WGS sequence"/>
</dbReference>
<sequence>MAESEKNARRSDEAERSRHISATESVAFATMLLGLLNDADTALHRLEHEGEARAAESAAVHPLPAEIIPATLAPADPGPGHGEQHAGTIDSPAADLSPAVHADATAAVPPQDAGATLDHTPAGEVLATNALASSPALSSFSAFDHAPSAGASSGTGGSIASPTLDLGASVHTLADTVTGIVDTALTAVSSTISSLNTTVGQLTSTVTDTVGHLVDGLTGAVSGLLHDTPATGLLAPLATDLSGLTSSTTDLSGAAQHDIPLLDTAGAIPTSLLHPMPLQLGFLGQPTMDGHEPHDGAFSALGVHHF</sequence>
<organism evidence="2 3">
    <name type="scientific">Bradyrhizobium algeriense</name>
    <dbReference type="NCBI Taxonomy" id="634784"/>
    <lineage>
        <taxon>Bacteria</taxon>
        <taxon>Pseudomonadati</taxon>
        <taxon>Pseudomonadota</taxon>
        <taxon>Alphaproteobacteria</taxon>
        <taxon>Hyphomicrobiales</taxon>
        <taxon>Nitrobacteraceae</taxon>
        <taxon>Bradyrhizobium</taxon>
    </lineage>
</organism>
<proteinExistence type="predicted"/>
<reference evidence="2 3" key="1">
    <citation type="submission" date="2024-02" db="EMBL/GenBank/DDBJ databases">
        <title>Adaptive strategies in a cosmopolitan and abundant soil bacterium.</title>
        <authorList>
            <person name="Carini P."/>
        </authorList>
    </citation>
    <scope>NUCLEOTIDE SEQUENCE [LARGE SCALE GENOMIC DNA]</scope>
    <source>
        <strain evidence="2 3">AZCC 1608</strain>
    </source>
</reference>
<accession>A0ABU8BJZ8</accession>
<feature type="region of interest" description="Disordered" evidence="1">
    <location>
        <begin position="70"/>
        <end position="94"/>
    </location>
</feature>
<dbReference type="EMBL" id="JAZHRV010000001">
    <property type="protein sequence ID" value="MEH2558880.1"/>
    <property type="molecule type" value="Genomic_DNA"/>
</dbReference>
<gene>
    <name evidence="2" type="ORF">V1286_006409</name>
</gene>
<evidence type="ECO:0000313" key="2">
    <source>
        <dbReference type="EMBL" id="MEH2558880.1"/>
    </source>
</evidence>
<evidence type="ECO:0000313" key="3">
    <source>
        <dbReference type="Proteomes" id="UP001364224"/>
    </source>
</evidence>
<dbReference type="RefSeq" id="WP_334486330.1">
    <property type="nucleotide sequence ID" value="NZ_JAZHRV010000001.1"/>
</dbReference>
<name>A0ABU8BJZ8_9BRAD</name>
<keyword evidence="3" id="KW-1185">Reference proteome</keyword>
<evidence type="ECO:0000256" key="1">
    <source>
        <dbReference type="SAM" id="MobiDB-lite"/>
    </source>
</evidence>
<comment type="caution">
    <text evidence="2">The sequence shown here is derived from an EMBL/GenBank/DDBJ whole genome shotgun (WGS) entry which is preliminary data.</text>
</comment>
<protein>
    <submittedName>
        <fullName evidence="2">Uncharacterized protein</fullName>
    </submittedName>
</protein>